<accession>A0A1U9KB42</accession>
<dbReference type="RefSeq" id="WP_169835649.1">
    <property type="nucleotide sequence ID" value="NZ_CP019699.1"/>
</dbReference>
<dbReference type="Pfam" id="PF09551">
    <property type="entry name" value="Spore_II_R"/>
    <property type="match status" value="1"/>
</dbReference>
<feature type="compositionally biased region" description="Basic and acidic residues" evidence="1">
    <location>
        <begin position="174"/>
        <end position="186"/>
    </location>
</feature>
<gene>
    <name evidence="2" type="ORF">B0W44_17085</name>
</gene>
<organism evidence="2 3">
    <name type="scientific">Novibacillus thermophilus</name>
    <dbReference type="NCBI Taxonomy" id="1471761"/>
    <lineage>
        <taxon>Bacteria</taxon>
        <taxon>Bacillati</taxon>
        <taxon>Bacillota</taxon>
        <taxon>Bacilli</taxon>
        <taxon>Bacillales</taxon>
        <taxon>Thermoactinomycetaceae</taxon>
        <taxon>Novibacillus</taxon>
    </lineage>
</organism>
<evidence type="ECO:0000256" key="1">
    <source>
        <dbReference type="SAM" id="MobiDB-lite"/>
    </source>
</evidence>
<dbReference type="EMBL" id="CP019699">
    <property type="protein sequence ID" value="AQS57203.1"/>
    <property type="molecule type" value="Genomic_DNA"/>
</dbReference>
<proteinExistence type="predicted"/>
<dbReference type="NCBIfam" id="TIGR02837">
    <property type="entry name" value="spore_II_R"/>
    <property type="match status" value="1"/>
</dbReference>
<dbReference type="InterPro" id="IPR014202">
    <property type="entry name" value="Spore_II_R"/>
</dbReference>
<protein>
    <submittedName>
        <fullName evidence="2">Stage II sporulation protein R</fullName>
    </submittedName>
</protein>
<evidence type="ECO:0000313" key="3">
    <source>
        <dbReference type="Proteomes" id="UP000188603"/>
    </source>
</evidence>
<sequence>MRKYVFIALALFVFIVNGEVQHNEAVVASSGPIPEDAIRLRILANSDAPRDQWLKRKIRDDVVDYMEQLTGEMDSLETARKLIVSRLPDIKRRAEAIARAYGFTYSVDVDYGYIPFPTKMYGNRVYPAGEYEAVRISLGSGTGANWWCVLFPPLCFVDMTNADAVTDDSAGEGRQSEPESEKRSPVEEAEGGDEVEVRFFLLDWFHDFMDKIKRAF</sequence>
<dbReference type="KEGG" id="ntr:B0W44_17085"/>
<evidence type="ECO:0000313" key="2">
    <source>
        <dbReference type="EMBL" id="AQS57203.1"/>
    </source>
</evidence>
<reference evidence="2 3" key="1">
    <citation type="journal article" date="2015" name="Int. J. Syst. Evol. Microbiol.">
        <title>Novibacillus thermophilus gen. nov., sp. nov., a Gram-staining-negative and moderately thermophilic member of the family Thermoactinomycetaceae.</title>
        <authorList>
            <person name="Yang G."/>
            <person name="Chen J."/>
            <person name="Zhou S."/>
        </authorList>
    </citation>
    <scope>NUCLEOTIDE SEQUENCE [LARGE SCALE GENOMIC DNA]</scope>
    <source>
        <strain evidence="2 3">SG-1</strain>
    </source>
</reference>
<dbReference type="AlphaFoldDB" id="A0A1U9KB42"/>
<keyword evidence="3" id="KW-1185">Reference proteome</keyword>
<dbReference type="STRING" id="1471761.B0W44_17085"/>
<name>A0A1U9KB42_9BACL</name>
<dbReference type="Proteomes" id="UP000188603">
    <property type="component" value="Chromosome"/>
</dbReference>
<feature type="region of interest" description="Disordered" evidence="1">
    <location>
        <begin position="166"/>
        <end position="192"/>
    </location>
</feature>